<feature type="compositionally biased region" description="Low complexity" evidence="7">
    <location>
        <begin position="123"/>
        <end position="132"/>
    </location>
</feature>
<keyword evidence="3" id="KW-0547">Nucleotide-binding</keyword>
<name>A0AAD3CPH3_9STRA</name>
<feature type="compositionally biased region" description="Acidic residues" evidence="7">
    <location>
        <begin position="90"/>
        <end position="99"/>
    </location>
</feature>
<dbReference type="Pfam" id="PF00271">
    <property type="entry name" value="Helicase_C"/>
    <property type="match status" value="1"/>
</dbReference>
<dbReference type="Proteomes" id="UP001054902">
    <property type="component" value="Unassembled WGS sequence"/>
</dbReference>
<keyword evidence="12" id="KW-1185">Reference proteome</keyword>
<feature type="region of interest" description="Disordered" evidence="7">
    <location>
        <begin position="1845"/>
        <end position="1917"/>
    </location>
</feature>
<evidence type="ECO:0000256" key="6">
    <source>
        <dbReference type="ARBA" id="ARBA00023242"/>
    </source>
</evidence>
<evidence type="ECO:0000259" key="10">
    <source>
        <dbReference type="PROSITE" id="PS51194"/>
    </source>
</evidence>
<keyword evidence="6" id="KW-0539">Nucleus</keyword>
<sequence>MDLCRGCWCNFLDLVKYRSMPRRSSRKRSNSDIPAEAEESTSPVSRRSSRANKFASSFKEPDANSIRDLIGDDPKPSKKQKTSRRQSKADDDDESSDEEMIVKRTSSSRGGGASSPKPRRSSRVPAKSPKSPAVRHSATRKKIKLQQNVETDSEDESMEEESYASSVESEEEPEFKIQRIIAVRMESKKTWKDICKKINTSEIDDGSRWIQDEEEEDEDLEGFEERFLVKWADLSFLHCSWEKQDDLLEFVENAKTYLSTFFKKSHDGFFYDADERMDGDYFDPSFVQIERILEVNPPEGWEEDDKKNSKNESEWGMIFDKENEDYDNGTGRSFLVKWGSTPYGDATYEYERDLILMDIEYESNLEQFEQRSSKPSKSDMKKIISSREDERRRLYKIFGDKIRDSPAKEAKIEEYKKNLENQEFKNGGKLRDYQAEGVSWLLSNHVNKRSAILADEMGLGKTIQTATYVQMICTSLKLRGPFLIVAPLSTIPHWQREFTGWTNLNTIVYHGSQNDREVIREFEFAYECDRPQGGVGINQRFLNKCHTKKATKAERIWMAQVVITTPEMLVTDDFSELMAVEWELLVVDEAHRLKSHTSKLAVNLRHDKFRFNHTLLLTGTPIQNNMSELWSLMNVIDPDTFDDCDEFMDHYDNMQTKERVDELHELIRPYILRRLKEDVEKSVPPKEETLIEVEMTVLQKQYYRALYEKNVQFLHRDVKKALDGPSLNNLSMQLRKCCNHPFLLEGVEEKAKKEVDINTKSDEADFLAKASGKLVLLDKLLPKLQSDGHRVLLFSQFKIMLDIIEDYLSLREFKHERIDGSITGKKRQMAIDRFQSKTSSNAPFIMLLSTRAGGVGINLTAADTCIIFDSDWNPQNDLQAQARCHRIGQTKSVKVYRLLTRKTYEMQMFHMSSMKMGLDQAVLQGIEDGGSESSNLTKEEVEKLLRHGAYDMFQEENEGKSEKESNEFIEQDIDTILERRAKTVIHENTGSKSNAAGGTFSKASFKGLTGNETDQNGTSASADVDIDDPDFWKKMVGEAKFEDEDIIKSTKKRSRGNVSYNENAFDMRLDERLTFSDEDSSVGSTDSNESFDPEGRDENALFDFDFDIELKNDDLKTIMQKRKLEISKIERKLWGGKSETNWKKSDAELTLKLLLRYGYGNLSWPSFIELLHAQSSKQYKEDEVKRMCWSMCFTAMKECSTEHALDAAKRIEKDLKKKKEEKEAELSRSNDRDEGETKSDEKGDSEKDKQVKIKNEKEEASATDKKADSIPLGTGSTKLNTEDKKVETSVTEKKPEPSPPDTKSQEWKNDQLKRSFSKYWDGEWIDKALSDAKEFMKDREPRSEDFSAENSEIISTSSLRKAFDDSIVPALKNRGWKESTTKSKGKRCKCMVNKNGTEFPSIGEILDKLPLLHPELEGSVSSIITKVKTEITTKSNTKMEDNHLLSLNPKAASFDDIASLLQSFAPCQLLVDRNSTKKLNLSSTRLINTMTSLTRAHDLVNRAREIMGESENQSLLTTLTKLIDTNPKAALPHPSWKPIHDAILITAIVKHGWIDRDTHCRAITEDKEIKWGPPFDDASLGTSLPDRSEKEDVVMDGKSEEEKARETQIHRSVAERAAAFMNNEKESIKRAKGFALDLVLKSYNIVSSQSGDESSDFIWKVDFEQSGHESVVKHTNVTSSIKESETTDAELPTRKDLLRRAKLLLAKSTSVTPEKEESKTASKVQGSTPQFAVLDQSNVCNIFLAELLREAIKVGQKQQKWINKILTSAYQEAERRSIEYPENSAESSELKKIAKHIHLVKQNSKPLVRASKNVLRVILGMEVHQPSKQGEALFVAERKPISQVIRKSKTTLTPKKKESKSTNNGFKSGSKSSASKKSTTKSSTKSTTKPATKPTPKPATKKKSSSKKKKKKRDVESTVGDVAINKALTIGKYPERGINIPSQSFLKLTSIETLILSVLCSQGMPICDDDWTNTITCDYDEDNCQLSWFQTGSVLEAAAETWYKMTDSRLKRQEAEGEQPTETLLNELQARKLVYIEASNLRQVPVDLAKKAVMLLQAVFHHTGTRLSNSKKDPRLGKQTINWGLNHNLAWGSYLGVVVEGKVIPNYVYANLPTVTPTAYVDEKGCEAIFCQIIQQTRLRNLFLKYQDGLHTQFLPVATNLLTQKEDEWGDRPAWWSDNADDEALINGILHYGYGGFDEMVRVDARFEAQTQNTTDIPFDRLAAQCRLDCLTRELSDIETFGSDLNQRRDLALRANLATQVGISSFFVQKQTKNDNDDSSVEILDATQKKRKSNPSSPKSSGKKGKK</sequence>
<dbReference type="SMART" id="SM00490">
    <property type="entry name" value="HELICc"/>
    <property type="match status" value="1"/>
</dbReference>
<dbReference type="SMART" id="SM00487">
    <property type="entry name" value="DEXDc"/>
    <property type="match status" value="1"/>
</dbReference>
<organism evidence="11 12">
    <name type="scientific">Chaetoceros tenuissimus</name>
    <dbReference type="NCBI Taxonomy" id="426638"/>
    <lineage>
        <taxon>Eukaryota</taxon>
        <taxon>Sar</taxon>
        <taxon>Stramenopiles</taxon>
        <taxon>Ochrophyta</taxon>
        <taxon>Bacillariophyta</taxon>
        <taxon>Coscinodiscophyceae</taxon>
        <taxon>Chaetocerotophycidae</taxon>
        <taxon>Chaetocerotales</taxon>
        <taxon>Chaetocerotaceae</taxon>
        <taxon>Chaetoceros</taxon>
    </lineage>
</organism>
<keyword evidence="2" id="KW-0677">Repeat</keyword>
<evidence type="ECO:0000256" key="7">
    <source>
        <dbReference type="SAM" id="MobiDB-lite"/>
    </source>
</evidence>
<evidence type="ECO:0000256" key="2">
    <source>
        <dbReference type="ARBA" id="ARBA00022737"/>
    </source>
</evidence>
<dbReference type="GO" id="GO:0005524">
    <property type="term" value="F:ATP binding"/>
    <property type="evidence" value="ECO:0007669"/>
    <property type="project" value="UniProtKB-KW"/>
</dbReference>
<protein>
    <submittedName>
        <fullName evidence="11">Chromodomain-helicase-DNA-binding protein 7</fullName>
    </submittedName>
</protein>
<evidence type="ECO:0000256" key="1">
    <source>
        <dbReference type="ARBA" id="ARBA00004123"/>
    </source>
</evidence>
<feature type="compositionally biased region" description="Polar residues" evidence="7">
    <location>
        <begin position="1081"/>
        <end position="1090"/>
    </location>
</feature>
<dbReference type="CDD" id="cd18793">
    <property type="entry name" value="SF2_C_SNF"/>
    <property type="match status" value="1"/>
</dbReference>
<dbReference type="Gene3D" id="3.40.50.10810">
    <property type="entry name" value="Tandem AAA-ATPase domain"/>
    <property type="match status" value="1"/>
</dbReference>
<feature type="region of interest" description="Disordered" evidence="7">
    <location>
        <begin position="1077"/>
        <end position="1097"/>
    </location>
</feature>
<feature type="region of interest" description="Disordered" evidence="7">
    <location>
        <begin position="19"/>
        <end position="170"/>
    </location>
</feature>
<dbReference type="InterPro" id="IPR014001">
    <property type="entry name" value="Helicase_ATP-bd"/>
</dbReference>
<dbReference type="GO" id="GO:0042393">
    <property type="term" value="F:histone binding"/>
    <property type="evidence" value="ECO:0007669"/>
    <property type="project" value="TreeGrafter"/>
</dbReference>
<feature type="compositionally biased region" description="Low complexity" evidence="7">
    <location>
        <begin position="1867"/>
        <end position="1894"/>
    </location>
</feature>
<dbReference type="PANTHER" id="PTHR45623:SF11">
    <property type="entry name" value="KISMET, ISOFORM C"/>
    <property type="match status" value="1"/>
</dbReference>
<dbReference type="Gene3D" id="2.40.50.40">
    <property type="match status" value="2"/>
</dbReference>
<dbReference type="InterPro" id="IPR049730">
    <property type="entry name" value="SNF2/RAD54-like_C"/>
</dbReference>
<evidence type="ECO:0000259" key="8">
    <source>
        <dbReference type="PROSITE" id="PS50013"/>
    </source>
</evidence>
<comment type="subcellular location">
    <subcellularLocation>
        <location evidence="1">Nucleus</location>
    </subcellularLocation>
</comment>
<gene>
    <name evidence="11" type="ORF">CTEN210_05187</name>
</gene>
<dbReference type="EMBL" id="BLLK01000029">
    <property type="protein sequence ID" value="GFH48711.1"/>
    <property type="molecule type" value="Genomic_DNA"/>
</dbReference>
<feature type="compositionally biased region" description="Basic and acidic residues" evidence="7">
    <location>
        <begin position="1217"/>
        <end position="1268"/>
    </location>
</feature>
<dbReference type="SMART" id="SM00298">
    <property type="entry name" value="CHROMO"/>
    <property type="match status" value="2"/>
</dbReference>
<reference evidence="11 12" key="1">
    <citation type="journal article" date="2021" name="Sci. Rep.">
        <title>The genome of the diatom Chaetoceros tenuissimus carries an ancient integrated fragment of an extant virus.</title>
        <authorList>
            <person name="Hongo Y."/>
            <person name="Kimura K."/>
            <person name="Takaki Y."/>
            <person name="Yoshida Y."/>
            <person name="Baba S."/>
            <person name="Kobayashi G."/>
            <person name="Nagasaki K."/>
            <person name="Hano T."/>
            <person name="Tomaru Y."/>
        </authorList>
    </citation>
    <scope>NUCLEOTIDE SEQUENCE [LARGE SCALE GENOMIC DNA]</scope>
    <source>
        <strain evidence="11 12">NIES-3715</strain>
    </source>
</reference>
<proteinExistence type="predicted"/>
<dbReference type="GO" id="GO:0000785">
    <property type="term" value="C:chromatin"/>
    <property type="evidence" value="ECO:0007669"/>
    <property type="project" value="TreeGrafter"/>
</dbReference>
<dbReference type="InterPro" id="IPR001650">
    <property type="entry name" value="Helicase_C-like"/>
</dbReference>
<evidence type="ECO:0000256" key="5">
    <source>
        <dbReference type="ARBA" id="ARBA00022840"/>
    </source>
</evidence>
<evidence type="ECO:0000256" key="3">
    <source>
        <dbReference type="ARBA" id="ARBA00022741"/>
    </source>
</evidence>
<dbReference type="Gene3D" id="3.40.50.300">
    <property type="entry name" value="P-loop containing nucleotide triphosphate hydrolases"/>
    <property type="match status" value="1"/>
</dbReference>
<dbReference type="SUPFAM" id="SSF52540">
    <property type="entry name" value="P-loop containing nucleoside triphosphate hydrolases"/>
    <property type="match status" value="2"/>
</dbReference>
<evidence type="ECO:0000313" key="12">
    <source>
        <dbReference type="Proteomes" id="UP001054902"/>
    </source>
</evidence>
<feature type="region of interest" description="Disordered" evidence="7">
    <location>
        <begin position="1574"/>
        <end position="1605"/>
    </location>
</feature>
<dbReference type="InterPro" id="IPR000330">
    <property type="entry name" value="SNF2_N"/>
</dbReference>
<dbReference type="InterPro" id="IPR000953">
    <property type="entry name" value="Chromo/chromo_shadow_dom"/>
</dbReference>
<dbReference type="PROSITE" id="PS51192">
    <property type="entry name" value="HELICASE_ATP_BIND_1"/>
    <property type="match status" value="1"/>
</dbReference>
<keyword evidence="4" id="KW-0378">Hydrolase</keyword>
<comment type="caution">
    <text evidence="11">The sequence shown here is derived from an EMBL/GenBank/DDBJ whole genome shotgun (WGS) entry which is preliminary data.</text>
</comment>
<keyword evidence="5" id="KW-0067">ATP-binding</keyword>
<dbReference type="GO" id="GO:0140658">
    <property type="term" value="F:ATP-dependent chromatin remodeler activity"/>
    <property type="evidence" value="ECO:0007669"/>
    <property type="project" value="TreeGrafter"/>
</dbReference>
<dbReference type="InterPro" id="IPR016197">
    <property type="entry name" value="Chromo-like_dom_sf"/>
</dbReference>
<feature type="domain" description="Chromo" evidence="8">
    <location>
        <begin position="175"/>
        <end position="264"/>
    </location>
</feature>
<feature type="compositionally biased region" description="Acidic residues" evidence="7">
    <location>
        <begin position="151"/>
        <end position="170"/>
    </location>
</feature>
<evidence type="ECO:0000256" key="4">
    <source>
        <dbReference type="ARBA" id="ARBA00022801"/>
    </source>
</evidence>
<dbReference type="PROSITE" id="PS50013">
    <property type="entry name" value="CHROMO_2"/>
    <property type="match status" value="1"/>
</dbReference>
<feature type="domain" description="Helicase C-terminal" evidence="10">
    <location>
        <begin position="776"/>
        <end position="934"/>
    </location>
</feature>
<dbReference type="InterPro" id="IPR027417">
    <property type="entry name" value="P-loop_NTPase"/>
</dbReference>
<feature type="compositionally biased region" description="Basic and acidic residues" evidence="7">
    <location>
        <begin position="1280"/>
        <end position="1296"/>
    </location>
</feature>
<feature type="compositionally biased region" description="Basic residues" evidence="7">
    <location>
        <begin position="19"/>
        <end position="28"/>
    </location>
</feature>
<dbReference type="PANTHER" id="PTHR45623">
    <property type="entry name" value="CHROMODOMAIN-HELICASE-DNA-BINDING PROTEIN 3-RELATED-RELATED"/>
    <property type="match status" value="1"/>
</dbReference>
<dbReference type="Pfam" id="PF00176">
    <property type="entry name" value="SNF2-rel_dom"/>
    <property type="match status" value="1"/>
</dbReference>
<dbReference type="InterPro" id="IPR038718">
    <property type="entry name" value="SNF2-like_sf"/>
</dbReference>
<dbReference type="GO" id="GO:0005634">
    <property type="term" value="C:nucleus"/>
    <property type="evidence" value="ECO:0007669"/>
    <property type="project" value="UniProtKB-SubCell"/>
</dbReference>
<dbReference type="GO" id="GO:0003677">
    <property type="term" value="F:DNA binding"/>
    <property type="evidence" value="ECO:0007669"/>
    <property type="project" value="TreeGrafter"/>
</dbReference>
<feature type="region of interest" description="Disordered" evidence="7">
    <location>
        <begin position="1217"/>
        <end position="1310"/>
    </location>
</feature>
<feature type="compositionally biased region" description="Basic residues" evidence="7">
    <location>
        <begin position="1899"/>
        <end position="1912"/>
    </location>
</feature>
<feature type="compositionally biased region" description="Basic residues" evidence="7">
    <location>
        <begin position="77"/>
        <end position="86"/>
    </location>
</feature>
<feature type="compositionally biased region" description="Basic and acidic residues" evidence="7">
    <location>
        <begin position="1586"/>
        <end position="1605"/>
    </location>
</feature>
<feature type="domain" description="Helicase ATP-binding" evidence="9">
    <location>
        <begin position="442"/>
        <end position="639"/>
    </location>
</feature>
<evidence type="ECO:0000313" key="11">
    <source>
        <dbReference type="EMBL" id="GFH48711.1"/>
    </source>
</evidence>
<dbReference type="SUPFAM" id="SSF54160">
    <property type="entry name" value="Chromo domain-like"/>
    <property type="match status" value="1"/>
</dbReference>
<feature type="region of interest" description="Disordered" evidence="7">
    <location>
        <begin position="2272"/>
        <end position="2307"/>
    </location>
</feature>
<dbReference type="GO" id="GO:0016887">
    <property type="term" value="F:ATP hydrolysis activity"/>
    <property type="evidence" value="ECO:0007669"/>
    <property type="project" value="TreeGrafter"/>
</dbReference>
<dbReference type="PROSITE" id="PS51194">
    <property type="entry name" value="HELICASE_CTER"/>
    <property type="match status" value="1"/>
</dbReference>
<accession>A0AAD3CPH3</accession>
<dbReference type="GO" id="GO:0003682">
    <property type="term" value="F:chromatin binding"/>
    <property type="evidence" value="ECO:0007669"/>
    <property type="project" value="TreeGrafter"/>
</dbReference>
<evidence type="ECO:0000259" key="9">
    <source>
        <dbReference type="PROSITE" id="PS51192"/>
    </source>
</evidence>